<keyword evidence="2" id="KW-1185">Reference proteome</keyword>
<comment type="caution">
    <text evidence="1">The sequence shown here is derived from an EMBL/GenBank/DDBJ whole genome shotgun (WGS) entry which is preliminary data.</text>
</comment>
<dbReference type="EMBL" id="JAFNJU010000003">
    <property type="protein sequence ID" value="MBO1264289.1"/>
    <property type="molecule type" value="Genomic_DNA"/>
</dbReference>
<sequence length="172" mass="20645">MMVKRIRQFLQNIRYGYQEVDRKFITGYLNEQEIHLFEKLQKSEQIHAILVAKGVRQEMDSSEDRSFIKAVLLHDIGKIQRPLNIAEKSLAVIIDKLFQKSSPFEKRSFMKSYRLHGRRGEDLLRKNHVFTEEPVFYEVVGTHHENEDQIAERENGRLEFYHNLLKKHDERY</sequence>
<accession>A0A939H874</accession>
<reference evidence="1" key="1">
    <citation type="submission" date="2021-03" db="EMBL/GenBank/DDBJ databases">
        <title>Proteiniclasticum marinus sp. nov., isolated from tidal flat sediment.</title>
        <authorList>
            <person name="Namirimu T."/>
            <person name="Yang J.-A."/>
            <person name="Yang S.-H."/>
            <person name="Kim Y.-J."/>
            <person name="Kwon K.K."/>
        </authorList>
    </citation>
    <scope>NUCLEOTIDE SEQUENCE</scope>
    <source>
        <strain evidence="1">SCR006</strain>
    </source>
</reference>
<organism evidence="1 2">
    <name type="scientific">Proteiniclasticum aestuarii</name>
    <dbReference type="NCBI Taxonomy" id="2817862"/>
    <lineage>
        <taxon>Bacteria</taxon>
        <taxon>Bacillati</taxon>
        <taxon>Bacillota</taxon>
        <taxon>Clostridia</taxon>
        <taxon>Eubacteriales</taxon>
        <taxon>Clostridiaceae</taxon>
        <taxon>Proteiniclasticum</taxon>
    </lineage>
</organism>
<evidence type="ECO:0000313" key="1">
    <source>
        <dbReference type="EMBL" id="MBO1264289.1"/>
    </source>
</evidence>
<evidence type="ECO:0000313" key="2">
    <source>
        <dbReference type="Proteomes" id="UP000664218"/>
    </source>
</evidence>
<dbReference type="RefSeq" id="WP_207598812.1">
    <property type="nucleotide sequence ID" value="NZ_JAFNJU010000003.1"/>
</dbReference>
<name>A0A939H874_9CLOT</name>
<dbReference type="AlphaFoldDB" id="A0A939H874"/>
<dbReference type="Proteomes" id="UP000664218">
    <property type="component" value="Unassembled WGS sequence"/>
</dbReference>
<dbReference type="Gene3D" id="1.10.3210.10">
    <property type="entry name" value="Hypothetical protein af1432"/>
    <property type="match status" value="1"/>
</dbReference>
<proteinExistence type="predicted"/>
<evidence type="ECO:0008006" key="3">
    <source>
        <dbReference type="Google" id="ProtNLM"/>
    </source>
</evidence>
<protein>
    <recommendedName>
        <fullName evidence="3">HD domain-containing protein</fullName>
    </recommendedName>
</protein>
<gene>
    <name evidence="1" type="ORF">J3A84_04440</name>
</gene>